<name>A0A951PYP5_9NOST</name>
<dbReference type="EMBL" id="JAHHHN010000010">
    <property type="protein sequence ID" value="MBW4562944.1"/>
    <property type="molecule type" value="Genomic_DNA"/>
</dbReference>
<comment type="caution">
    <text evidence="1">The sequence shown here is derived from an EMBL/GenBank/DDBJ whole genome shotgun (WGS) entry which is preliminary data.</text>
</comment>
<gene>
    <name evidence="1" type="ORF">KME32_17710</name>
</gene>
<organism evidence="1 2">
    <name type="scientific">Mojavia pulchra JT2-VF2</name>
    <dbReference type="NCBI Taxonomy" id="287848"/>
    <lineage>
        <taxon>Bacteria</taxon>
        <taxon>Bacillati</taxon>
        <taxon>Cyanobacteriota</taxon>
        <taxon>Cyanophyceae</taxon>
        <taxon>Nostocales</taxon>
        <taxon>Nostocaceae</taxon>
    </lineage>
</organism>
<protein>
    <submittedName>
        <fullName evidence="1">Uncharacterized protein</fullName>
    </submittedName>
</protein>
<reference evidence="1" key="1">
    <citation type="submission" date="2021-05" db="EMBL/GenBank/DDBJ databases">
        <authorList>
            <person name="Pietrasiak N."/>
            <person name="Ward R."/>
            <person name="Stajich J.E."/>
            <person name="Kurbessoian T."/>
        </authorList>
    </citation>
    <scope>NUCLEOTIDE SEQUENCE</scope>
    <source>
        <strain evidence="1">JT2-VF2</strain>
    </source>
</reference>
<evidence type="ECO:0000313" key="1">
    <source>
        <dbReference type="EMBL" id="MBW4562944.1"/>
    </source>
</evidence>
<evidence type="ECO:0000313" key="2">
    <source>
        <dbReference type="Proteomes" id="UP000715781"/>
    </source>
</evidence>
<reference evidence="1" key="2">
    <citation type="journal article" date="2022" name="Microbiol. Resour. Announc.">
        <title>Metagenome Sequencing to Explore Phylogenomics of Terrestrial Cyanobacteria.</title>
        <authorList>
            <person name="Ward R.D."/>
            <person name="Stajich J.E."/>
            <person name="Johansen J.R."/>
            <person name="Huntemann M."/>
            <person name="Clum A."/>
            <person name="Foster B."/>
            <person name="Foster B."/>
            <person name="Roux S."/>
            <person name="Palaniappan K."/>
            <person name="Varghese N."/>
            <person name="Mukherjee S."/>
            <person name="Reddy T.B.K."/>
            <person name="Daum C."/>
            <person name="Copeland A."/>
            <person name="Chen I.A."/>
            <person name="Ivanova N.N."/>
            <person name="Kyrpides N.C."/>
            <person name="Shapiro N."/>
            <person name="Eloe-Fadrosh E.A."/>
            <person name="Pietrasiak N."/>
        </authorList>
    </citation>
    <scope>NUCLEOTIDE SEQUENCE</scope>
    <source>
        <strain evidence="1">JT2-VF2</strain>
    </source>
</reference>
<dbReference type="AlphaFoldDB" id="A0A951PYP5"/>
<proteinExistence type="predicted"/>
<dbReference type="Proteomes" id="UP000715781">
    <property type="component" value="Unassembled WGS sequence"/>
</dbReference>
<accession>A0A951PYP5</accession>
<sequence>MSDCEPEGGLGIGHWGQIITQQSALSNASCYNGGNPRNALAPQHSALSTHHCLGNCVWH</sequence>